<feature type="transmembrane region" description="Helical" evidence="6">
    <location>
        <begin position="238"/>
        <end position="258"/>
    </location>
</feature>
<name>A0AAD8ZYG9_9TELE</name>
<dbReference type="GO" id="GO:0007189">
    <property type="term" value="P:adenylate cyclase-activating G protein-coupled receptor signaling pathway"/>
    <property type="evidence" value="ECO:0007669"/>
    <property type="project" value="TreeGrafter"/>
</dbReference>
<proteinExistence type="predicted"/>
<evidence type="ECO:0000256" key="4">
    <source>
        <dbReference type="ARBA" id="ARBA00023136"/>
    </source>
</evidence>
<feature type="domain" description="G-protein coupled receptors family 2 profile 2" evidence="7">
    <location>
        <begin position="206"/>
        <end position="456"/>
    </location>
</feature>
<feature type="compositionally biased region" description="Polar residues" evidence="5">
    <location>
        <begin position="1"/>
        <end position="10"/>
    </location>
</feature>
<keyword evidence="2 6" id="KW-0812">Transmembrane</keyword>
<dbReference type="EMBL" id="JAROKS010000003">
    <property type="protein sequence ID" value="KAK1805610.1"/>
    <property type="molecule type" value="Genomic_DNA"/>
</dbReference>
<evidence type="ECO:0000313" key="8">
    <source>
        <dbReference type="EMBL" id="KAK1805610.1"/>
    </source>
</evidence>
<dbReference type="PANTHER" id="PTHR12011:SF474">
    <property type="entry name" value="ADHESION G PROTEIN-COUPLED RECEPTOR G11-RELATED"/>
    <property type="match status" value="1"/>
</dbReference>
<dbReference type="Gene3D" id="1.20.1070.10">
    <property type="entry name" value="Rhodopsin 7-helix transmembrane proteins"/>
    <property type="match status" value="1"/>
</dbReference>
<comment type="subcellular location">
    <subcellularLocation>
        <location evidence="1">Membrane</location>
        <topology evidence="1">Multi-pass membrane protein</topology>
    </subcellularLocation>
</comment>
<feature type="transmembrane region" description="Helical" evidence="6">
    <location>
        <begin position="208"/>
        <end position="231"/>
    </location>
</feature>
<comment type="caution">
    <text evidence="8">The sequence shown here is derived from an EMBL/GenBank/DDBJ whole genome shotgun (WGS) entry which is preliminary data.</text>
</comment>
<accession>A0AAD8ZYG9</accession>
<feature type="region of interest" description="Disordered" evidence="5">
    <location>
        <begin position="1"/>
        <end position="23"/>
    </location>
</feature>
<keyword evidence="4 6" id="KW-0472">Membrane</keyword>
<evidence type="ECO:0000313" key="9">
    <source>
        <dbReference type="Proteomes" id="UP001239994"/>
    </source>
</evidence>
<evidence type="ECO:0000256" key="6">
    <source>
        <dbReference type="SAM" id="Phobius"/>
    </source>
</evidence>
<dbReference type="PROSITE" id="PS50261">
    <property type="entry name" value="G_PROTEIN_RECEP_F2_4"/>
    <property type="match status" value="1"/>
</dbReference>
<dbReference type="PRINTS" id="PR00249">
    <property type="entry name" value="GPCRSECRETIN"/>
</dbReference>
<dbReference type="GO" id="GO:0005886">
    <property type="term" value="C:plasma membrane"/>
    <property type="evidence" value="ECO:0007669"/>
    <property type="project" value="TreeGrafter"/>
</dbReference>
<dbReference type="GO" id="GO:0004930">
    <property type="term" value="F:G protein-coupled receptor activity"/>
    <property type="evidence" value="ECO:0007669"/>
    <property type="project" value="InterPro"/>
</dbReference>
<reference evidence="8" key="1">
    <citation type="submission" date="2023-03" db="EMBL/GenBank/DDBJ databases">
        <title>Electrophorus voltai genome.</title>
        <authorList>
            <person name="Bian C."/>
        </authorList>
    </citation>
    <scope>NUCLEOTIDE SEQUENCE</scope>
    <source>
        <strain evidence="8">CB-2022</strain>
        <tissue evidence="8">Muscle</tissue>
    </source>
</reference>
<sequence>MVAQPDTQQPPIGKTTDMDGLSHTGPRYRQATCLETGVSTNSSQWNSTGDCNVMRTYGNCSVTCLDPKSICRSDSYNTNCTDYSSNYDNIVLKNETIGCYKCGSALEKPEGHSDIPFLHDISTTNLASVMTALTSHVLELMENKSTMSVSYGDVQGIFVKQKDPVTPDTVTFAYSSGTNLGVGDVKMVMVFLQPPENISSSDLNNLTYITSIGCGLALFFLCVALFMHFLIRQARASVSVHILINLFVALSLLNLTFLTNGSVANLQSLIACKLMAGFMHYCLLASFTWFGLEALHLCLQLVNNPATIKHYLTKICITGWGELPPAITVAVLFCAGKYNKLVFHTDSGNVERMCWIVDSVTLYVVNIGFYSIIFLFTLMTFIFMLRWLYLVKRVHVACLRDNASSGQSTNTDTGNMFTVMGLCSMLGLTWGFAFLAYGAMRLPAYYIFTILNSFQGGSEKEVKWLFLLDVHDLQCLDHGHLRLQRNSPVPSESLAHSTLSCFFSGFVLFIYYYKTSKLVGEVDTQSGEPTIVENPYDKPKIF</sequence>
<dbReference type="PANTHER" id="PTHR12011">
    <property type="entry name" value="ADHESION G-PROTEIN COUPLED RECEPTOR"/>
    <property type="match status" value="1"/>
</dbReference>
<keyword evidence="3 6" id="KW-1133">Transmembrane helix</keyword>
<dbReference type="InterPro" id="IPR017981">
    <property type="entry name" value="GPCR_2-like_7TM"/>
</dbReference>
<dbReference type="InterPro" id="IPR000832">
    <property type="entry name" value="GPCR_2_secretin-like"/>
</dbReference>
<feature type="transmembrane region" description="Helical" evidence="6">
    <location>
        <begin position="367"/>
        <end position="390"/>
    </location>
</feature>
<evidence type="ECO:0000256" key="2">
    <source>
        <dbReference type="ARBA" id="ARBA00022692"/>
    </source>
</evidence>
<evidence type="ECO:0000256" key="3">
    <source>
        <dbReference type="ARBA" id="ARBA00022989"/>
    </source>
</evidence>
<feature type="transmembrane region" description="Helical" evidence="6">
    <location>
        <begin position="417"/>
        <end position="439"/>
    </location>
</feature>
<dbReference type="GO" id="GO:0007166">
    <property type="term" value="P:cell surface receptor signaling pathway"/>
    <property type="evidence" value="ECO:0007669"/>
    <property type="project" value="InterPro"/>
</dbReference>
<evidence type="ECO:0000259" key="7">
    <source>
        <dbReference type="PROSITE" id="PS50261"/>
    </source>
</evidence>
<evidence type="ECO:0000256" key="5">
    <source>
        <dbReference type="SAM" id="MobiDB-lite"/>
    </source>
</evidence>
<keyword evidence="9" id="KW-1185">Reference proteome</keyword>
<feature type="transmembrane region" description="Helical" evidence="6">
    <location>
        <begin position="278"/>
        <end position="299"/>
    </location>
</feature>
<organism evidence="8 9">
    <name type="scientific">Electrophorus voltai</name>
    <dbReference type="NCBI Taxonomy" id="2609070"/>
    <lineage>
        <taxon>Eukaryota</taxon>
        <taxon>Metazoa</taxon>
        <taxon>Chordata</taxon>
        <taxon>Craniata</taxon>
        <taxon>Vertebrata</taxon>
        <taxon>Euteleostomi</taxon>
        <taxon>Actinopterygii</taxon>
        <taxon>Neopterygii</taxon>
        <taxon>Teleostei</taxon>
        <taxon>Ostariophysi</taxon>
        <taxon>Gymnotiformes</taxon>
        <taxon>Gymnotoidei</taxon>
        <taxon>Gymnotidae</taxon>
        <taxon>Electrophorus</taxon>
    </lineage>
</organism>
<dbReference type="AlphaFoldDB" id="A0AAD8ZYG9"/>
<protein>
    <recommendedName>
        <fullName evidence="7">G-protein coupled receptors family 2 profile 2 domain-containing protein</fullName>
    </recommendedName>
</protein>
<evidence type="ECO:0000256" key="1">
    <source>
        <dbReference type="ARBA" id="ARBA00004141"/>
    </source>
</evidence>
<gene>
    <name evidence="8" type="ORF">P4O66_019887</name>
</gene>
<dbReference type="Proteomes" id="UP001239994">
    <property type="component" value="Unassembled WGS sequence"/>
</dbReference>
<dbReference type="Pfam" id="PF00002">
    <property type="entry name" value="7tm_2"/>
    <property type="match status" value="1"/>
</dbReference>